<evidence type="ECO:0000256" key="3">
    <source>
        <dbReference type="ARBA" id="ARBA00022771"/>
    </source>
</evidence>
<dbReference type="GO" id="GO:0008270">
    <property type="term" value="F:zinc ion binding"/>
    <property type="evidence" value="ECO:0007669"/>
    <property type="project" value="UniProtKB-KW"/>
</dbReference>
<organism evidence="8 9">
    <name type="scientific">Mizuhopecten yessoensis</name>
    <name type="common">Japanese scallop</name>
    <name type="synonym">Patinopecten yessoensis</name>
    <dbReference type="NCBI Taxonomy" id="6573"/>
    <lineage>
        <taxon>Eukaryota</taxon>
        <taxon>Metazoa</taxon>
        <taxon>Spiralia</taxon>
        <taxon>Lophotrochozoa</taxon>
        <taxon>Mollusca</taxon>
        <taxon>Bivalvia</taxon>
        <taxon>Autobranchia</taxon>
        <taxon>Pteriomorphia</taxon>
        <taxon>Pectinida</taxon>
        <taxon>Pectinoidea</taxon>
        <taxon>Pectinidae</taxon>
        <taxon>Mizuhopecten</taxon>
    </lineage>
</organism>
<dbReference type="SMART" id="SM00184">
    <property type="entry name" value="RING"/>
    <property type="match status" value="1"/>
</dbReference>
<dbReference type="OrthoDB" id="6091082at2759"/>
<evidence type="ECO:0000259" key="6">
    <source>
        <dbReference type="PROSITE" id="PS50089"/>
    </source>
</evidence>
<dbReference type="PANTHER" id="PTHR25462">
    <property type="entry name" value="BONUS, ISOFORM C-RELATED"/>
    <property type="match status" value="1"/>
</dbReference>
<evidence type="ECO:0000256" key="2">
    <source>
        <dbReference type="ARBA" id="ARBA00022723"/>
    </source>
</evidence>
<gene>
    <name evidence="8" type="ORF">KP79_PYT00931</name>
</gene>
<dbReference type="SUPFAM" id="SSF101908">
    <property type="entry name" value="Putative isomerase YbhE"/>
    <property type="match status" value="1"/>
</dbReference>
<dbReference type="InterPro" id="IPR001841">
    <property type="entry name" value="Znf_RING"/>
</dbReference>
<dbReference type="Gene3D" id="3.30.160.60">
    <property type="entry name" value="Classic Zinc Finger"/>
    <property type="match status" value="1"/>
</dbReference>
<sequence>MARYVFIYSLTAVNQYPVVGPVNCSHCTVGRVQSSNVLLGLANRMYQTKIIERDSPCDPMEMPSSDLRDIISCPICYEDFEEPKALPCLHTFCKECLQQLIVKSMEPDVKKYFHCPSCRRKVYGPKDVAFDKWANTYPSNHTIRTLQDNFKIENTDSICSLHKGKEMEFFCTDHERTICSLCMVKEHRQCKEVDTIEAAADKTREKISEIDENLHMLDNWVDKKRKRQHLVQSHLSGIETSVRTWRKEINDELDRWESNVTEQVQTAAATGISQLDQDIRHGEHIMYNLKNAKTELVGVDQSARRILDERASIASVLRDAKGVINSADSNKTYFLFKFQGNESLKKSLTTIGEIKVITRANETLSAKDNFTGDMSGKGNLCLRSGGCAITTTADIGVSRTSLNPNAKQFMPRGKFNARTSRDKDDCLITGGTFLPDGNLAITDQSNGKIKFFDHHFNLLSEMGFSSAPWDVCSTGSDIIAVSFPDDNLVQFFKVKDGQIRGTEGNIKTPGRCYGIDIRGKLLAFTCRSRHDSSVHVIHRTEGQILGTWFKDKNAVSTAGGMWYLAFDDNGDILYVTDDDENRVFTLAVDSSLGTSLKLINTQECDNHNPRGVTACGPNIVVTSPAYDFDLRVYPQGPGTKVIKARGAVVSVDRKTNRMFISPPSTVPHSKSNICHVRPFTC</sequence>
<dbReference type="PROSITE" id="PS50119">
    <property type="entry name" value="ZF_BBOX"/>
    <property type="match status" value="1"/>
</dbReference>
<keyword evidence="2" id="KW-0479">Metal-binding</keyword>
<evidence type="ECO:0000256" key="5">
    <source>
        <dbReference type="PROSITE-ProRule" id="PRU00024"/>
    </source>
</evidence>
<feature type="domain" description="B box-type" evidence="7">
    <location>
        <begin position="154"/>
        <end position="198"/>
    </location>
</feature>
<accession>A0A210QMQ0</accession>
<keyword evidence="3 5" id="KW-0863">Zinc-finger</keyword>
<dbReference type="Pfam" id="PF00643">
    <property type="entry name" value="zf-B_box"/>
    <property type="match status" value="1"/>
</dbReference>
<comment type="caution">
    <text evidence="8">The sequence shown here is derived from an EMBL/GenBank/DDBJ whole genome shotgun (WGS) entry which is preliminary data.</text>
</comment>
<feature type="domain" description="RING-type" evidence="6">
    <location>
        <begin position="73"/>
        <end position="119"/>
    </location>
</feature>
<dbReference type="Proteomes" id="UP000242188">
    <property type="component" value="Unassembled WGS sequence"/>
</dbReference>
<dbReference type="EMBL" id="NEDP02002791">
    <property type="protein sequence ID" value="OWF50009.1"/>
    <property type="molecule type" value="Genomic_DNA"/>
</dbReference>
<dbReference type="SUPFAM" id="SSF57850">
    <property type="entry name" value="RING/U-box"/>
    <property type="match status" value="1"/>
</dbReference>
<evidence type="ECO:0000313" key="8">
    <source>
        <dbReference type="EMBL" id="OWF50009.1"/>
    </source>
</evidence>
<protein>
    <submittedName>
        <fullName evidence="8">Tripartite motif-containing 13</fullName>
    </submittedName>
</protein>
<dbReference type="PANTHER" id="PTHR25462:SF296">
    <property type="entry name" value="MEIOTIC P26, ISOFORM F"/>
    <property type="match status" value="1"/>
</dbReference>
<dbReference type="Gene3D" id="3.30.40.10">
    <property type="entry name" value="Zinc/RING finger domain, C3HC4 (zinc finger)"/>
    <property type="match status" value="1"/>
</dbReference>
<dbReference type="AlphaFoldDB" id="A0A210QMQ0"/>
<dbReference type="InterPro" id="IPR011042">
    <property type="entry name" value="6-blade_b-propeller_TolB-like"/>
</dbReference>
<dbReference type="SUPFAM" id="SSF57845">
    <property type="entry name" value="B-box zinc-binding domain"/>
    <property type="match status" value="1"/>
</dbReference>
<evidence type="ECO:0000313" key="9">
    <source>
        <dbReference type="Proteomes" id="UP000242188"/>
    </source>
</evidence>
<dbReference type="InterPro" id="IPR047153">
    <property type="entry name" value="TRIM45/56/19-like"/>
</dbReference>
<keyword evidence="9" id="KW-1185">Reference proteome</keyword>
<proteinExistence type="predicted"/>
<evidence type="ECO:0000256" key="1">
    <source>
        <dbReference type="ARBA" id="ARBA00022553"/>
    </source>
</evidence>
<dbReference type="PROSITE" id="PS00518">
    <property type="entry name" value="ZF_RING_1"/>
    <property type="match status" value="1"/>
</dbReference>
<evidence type="ECO:0000256" key="4">
    <source>
        <dbReference type="ARBA" id="ARBA00022833"/>
    </source>
</evidence>
<dbReference type="InterPro" id="IPR013083">
    <property type="entry name" value="Znf_RING/FYVE/PHD"/>
</dbReference>
<dbReference type="CDD" id="cd19776">
    <property type="entry name" value="Bbox2_TRIM25_C-IV"/>
    <property type="match status" value="1"/>
</dbReference>
<dbReference type="Pfam" id="PF13445">
    <property type="entry name" value="zf-RING_UBOX"/>
    <property type="match status" value="1"/>
</dbReference>
<dbReference type="Gene3D" id="2.120.10.30">
    <property type="entry name" value="TolB, C-terminal domain"/>
    <property type="match status" value="1"/>
</dbReference>
<evidence type="ECO:0000259" key="7">
    <source>
        <dbReference type="PROSITE" id="PS50119"/>
    </source>
</evidence>
<dbReference type="InterPro" id="IPR027370">
    <property type="entry name" value="Znf-RING_euk"/>
</dbReference>
<dbReference type="InterPro" id="IPR000315">
    <property type="entry name" value="Znf_B-box"/>
</dbReference>
<keyword evidence="4" id="KW-0862">Zinc</keyword>
<dbReference type="InterPro" id="IPR017907">
    <property type="entry name" value="Znf_RING_CS"/>
</dbReference>
<name>A0A210QMQ0_MIZYE</name>
<dbReference type="PROSITE" id="PS50089">
    <property type="entry name" value="ZF_RING_2"/>
    <property type="match status" value="1"/>
</dbReference>
<reference evidence="8 9" key="1">
    <citation type="journal article" date="2017" name="Nat. Ecol. Evol.">
        <title>Scallop genome provides insights into evolution of bilaterian karyotype and development.</title>
        <authorList>
            <person name="Wang S."/>
            <person name="Zhang J."/>
            <person name="Jiao W."/>
            <person name="Li J."/>
            <person name="Xun X."/>
            <person name="Sun Y."/>
            <person name="Guo X."/>
            <person name="Huan P."/>
            <person name="Dong B."/>
            <person name="Zhang L."/>
            <person name="Hu X."/>
            <person name="Sun X."/>
            <person name="Wang J."/>
            <person name="Zhao C."/>
            <person name="Wang Y."/>
            <person name="Wang D."/>
            <person name="Huang X."/>
            <person name="Wang R."/>
            <person name="Lv J."/>
            <person name="Li Y."/>
            <person name="Zhang Z."/>
            <person name="Liu B."/>
            <person name="Lu W."/>
            <person name="Hui Y."/>
            <person name="Liang J."/>
            <person name="Zhou Z."/>
            <person name="Hou R."/>
            <person name="Li X."/>
            <person name="Liu Y."/>
            <person name="Li H."/>
            <person name="Ning X."/>
            <person name="Lin Y."/>
            <person name="Zhao L."/>
            <person name="Xing Q."/>
            <person name="Dou J."/>
            <person name="Li Y."/>
            <person name="Mao J."/>
            <person name="Guo H."/>
            <person name="Dou H."/>
            <person name="Li T."/>
            <person name="Mu C."/>
            <person name="Jiang W."/>
            <person name="Fu Q."/>
            <person name="Fu X."/>
            <person name="Miao Y."/>
            <person name="Liu J."/>
            <person name="Yu Q."/>
            <person name="Li R."/>
            <person name="Liao H."/>
            <person name="Li X."/>
            <person name="Kong Y."/>
            <person name="Jiang Z."/>
            <person name="Chourrout D."/>
            <person name="Li R."/>
            <person name="Bao Z."/>
        </authorList>
    </citation>
    <scope>NUCLEOTIDE SEQUENCE [LARGE SCALE GENOMIC DNA]</scope>
    <source>
        <strain evidence="8 9">PY_sf001</strain>
    </source>
</reference>
<keyword evidence="1" id="KW-0597">Phosphoprotein</keyword>